<dbReference type="PROSITE" id="PS50294">
    <property type="entry name" value="WD_REPEATS_REGION"/>
    <property type="match status" value="1"/>
</dbReference>
<dbReference type="Gene3D" id="2.130.10.10">
    <property type="entry name" value="YVTN repeat-like/Quinoprotein amine dehydrogenase"/>
    <property type="match status" value="1"/>
</dbReference>
<gene>
    <name evidence="5" type="ORF">WJX73_003867</name>
</gene>
<reference evidence="5 6" key="1">
    <citation type="journal article" date="2024" name="Nat. Commun.">
        <title>Phylogenomics reveals the evolutionary origins of lichenization in chlorophyte algae.</title>
        <authorList>
            <person name="Puginier C."/>
            <person name="Libourel C."/>
            <person name="Otte J."/>
            <person name="Skaloud P."/>
            <person name="Haon M."/>
            <person name="Grisel S."/>
            <person name="Petersen M."/>
            <person name="Berrin J.G."/>
            <person name="Delaux P.M."/>
            <person name="Dal Grande F."/>
            <person name="Keller J."/>
        </authorList>
    </citation>
    <scope>NUCLEOTIDE SEQUENCE [LARGE SCALE GENOMIC DNA]</scope>
    <source>
        <strain evidence="5 6">SAG 2036</strain>
    </source>
</reference>
<evidence type="ECO:0000313" key="6">
    <source>
        <dbReference type="Proteomes" id="UP001465755"/>
    </source>
</evidence>
<dbReference type="EMBL" id="JALJOQ010000211">
    <property type="protein sequence ID" value="KAK9789223.1"/>
    <property type="molecule type" value="Genomic_DNA"/>
</dbReference>
<dbReference type="InterPro" id="IPR052640">
    <property type="entry name" value="Gemin-5"/>
</dbReference>
<dbReference type="Proteomes" id="UP001465755">
    <property type="component" value="Unassembled WGS sequence"/>
</dbReference>
<evidence type="ECO:0000256" key="2">
    <source>
        <dbReference type="ARBA" id="ARBA00022737"/>
    </source>
</evidence>
<keyword evidence="2" id="KW-0677">Repeat</keyword>
<keyword evidence="6" id="KW-1185">Reference proteome</keyword>
<comment type="caution">
    <text evidence="5">The sequence shown here is derived from an EMBL/GenBank/DDBJ whole genome shotgun (WGS) entry which is preliminary data.</text>
</comment>
<dbReference type="GO" id="GO:0005634">
    <property type="term" value="C:nucleus"/>
    <property type="evidence" value="ECO:0007669"/>
    <property type="project" value="TreeGrafter"/>
</dbReference>
<dbReference type="SMART" id="SM00320">
    <property type="entry name" value="WD40"/>
    <property type="match status" value="2"/>
</dbReference>
<organism evidence="5 6">
    <name type="scientific">Symbiochloris irregularis</name>
    <dbReference type="NCBI Taxonomy" id="706552"/>
    <lineage>
        <taxon>Eukaryota</taxon>
        <taxon>Viridiplantae</taxon>
        <taxon>Chlorophyta</taxon>
        <taxon>core chlorophytes</taxon>
        <taxon>Trebouxiophyceae</taxon>
        <taxon>Trebouxiales</taxon>
        <taxon>Trebouxiaceae</taxon>
        <taxon>Symbiochloris</taxon>
    </lineage>
</organism>
<protein>
    <submittedName>
        <fullName evidence="5">Uncharacterized protein</fullName>
    </submittedName>
</protein>
<evidence type="ECO:0000256" key="1">
    <source>
        <dbReference type="ARBA" id="ARBA00022574"/>
    </source>
</evidence>
<sequence length="328" mass="35627">MTTVVPSSINWYHSQPAGWSICGCIYAYASYNLVTVLSPSTQRLSTVLKGHHGRVQAVAFVPCTDNPHWLVSAASDGCLILWDTDTGRSLRRLHKQPKDIQAFAFCRSGRWVLFGDGRGQMWEWDLYTPGSRTAKLANFAPAGSSIDCLNSVCHEAGLVAVGTGKGHLTLFDMATGQTTALHSHDGRIHNISSIRLGPKHHQTPPIALPESRPSDLPSPPALDPPTAAPSGDIDEPQERDRFAEDTQHGRAEHRSSTDMQVPEWISGAPHGGADGKFIICRIRRQDNASATTSNITTRLQLILGFLSAPGKVVVCMPSQSKQRPVTMP</sequence>
<feature type="repeat" description="WD" evidence="3">
    <location>
        <begin position="48"/>
        <end position="92"/>
    </location>
</feature>
<dbReference type="Pfam" id="PF00400">
    <property type="entry name" value="WD40"/>
    <property type="match status" value="1"/>
</dbReference>
<dbReference type="PROSITE" id="PS50082">
    <property type="entry name" value="WD_REPEATS_2"/>
    <property type="match status" value="1"/>
</dbReference>
<dbReference type="InterPro" id="IPR001680">
    <property type="entry name" value="WD40_rpt"/>
</dbReference>
<evidence type="ECO:0000313" key="5">
    <source>
        <dbReference type="EMBL" id="KAK9789223.1"/>
    </source>
</evidence>
<accession>A0AAW1NPE3</accession>
<dbReference type="GO" id="GO:0032797">
    <property type="term" value="C:SMN complex"/>
    <property type="evidence" value="ECO:0007669"/>
    <property type="project" value="TreeGrafter"/>
</dbReference>
<evidence type="ECO:0000256" key="3">
    <source>
        <dbReference type="PROSITE-ProRule" id="PRU00221"/>
    </source>
</evidence>
<dbReference type="GO" id="GO:0003730">
    <property type="term" value="F:mRNA 3'-UTR binding"/>
    <property type="evidence" value="ECO:0007669"/>
    <property type="project" value="TreeGrafter"/>
</dbReference>
<dbReference type="PANTHER" id="PTHR46362:SF1">
    <property type="entry name" value="GEM-ASSOCIATED PROTEIN 5"/>
    <property type="match status" value="1"/>
</dbReference>
<dbReference type="InterPro" id="IPR019775">
    <property type="entry name" value="WD40_repeat_CS"/>
</dbReference>
<feature type="compositionally biased region" description="Basic and acidic residues" evidence="4">
    <location>
        <begin position="236"/>
        <end position="256"/>
    </location>
</feature>
<dbReference type="PROSITE" id="PS00678">
    <property type="entry name" value="WD_REPEATS_1"/>
    <property type="match status" value="1"/>
</dbReference>
<feature type="region of interest" description="Disordered" evidence="4">
    <location>
        <begin position="192"/>
        <end position="263"/>
    </location>
</feature>
<feature type="compositionally biased region" description="Pro residues" evidence="4">
    <location>
        <begin position="216"/>
        <end position="227"/>
    </location>
</feature>
<name>A0AAW1NPE3_9CHLO</name>
<keyword evidence="1 3" id="KW-0853">WD repeat</keyword>
<dbReference type="InterPro" id="IPR015943">
    <property type="entry name" value="WD40/YVTN_repeat-like_dom_sf"/>
</dbReference>
<proteinExistence type="predicted"/>
<dbReference type="SUPFAM" id="SSF69322">
    <property type="entry name" value="Tricorn protease domain 2"/>
    <property type="match status" value="1"/>
</dbReference>
<dbReference type="GO" id="GO:0000387">
    <property type="term" value="P:spliceosomal snRNP assembly"/>
    <property type="evidence" value="ECO:0007669"/>
    <property type="project" value="TreeGrafter"/>
</dbReference>
<dbReference type="PANTHER" id="PTHR46362">
    <property type="entry name" value="GEM-ASSOCIATED PROTEIN 5"/>
    <property type="match status" value="1"/>
</dbReference>
<evidence type="ECO:0000256" key="4">
    <source>
        <dbReference type="SAM" id="MobiDB-lite"/>
    </source>
</evidence>
<dbReference type="AlphaFoldDB" id="A0AAW1NPE3"/>